<name>A0A645DYX3_9ZZZZ</name>
<comment type="caution">
    <text evidence="1">The sequence shown here is derived from an EMBL/GenBank/DDBJ whole genome shotgun (WGS) entry which is preliminary data.</text>
</comment>
<proteinExistence type="predicted"/>
<evidence type="ECO:0000313" key="1">
    <source>
        <dbReference type="EMBL" id="MPM93532.1"/>
    </source>
</evidence>
<dbReference type="EMBL" id="VSSQ01040318">
    <property type="protein sequence ID" value="MPM93532.1"/>
    <property type="molecule type" value="Genomic_DNA"/>
</dbReference>
<reference evidence="1" key="1">
    <citation type="submission" date="2019-08" db="EMBL/GenBank/DDBJ databases">
        <authorList>
            <person name="Kucharzyk K."/>
            <person name="Murdoch R.W."/>
            <person name="Higgins S."/>
            <person name="Loffler F."/>
        </authorList>
    </citation>
    <scope>NUCLEOTIDE SEQUENCE</scope>
</reference>
<organism evidence="1">
    <name type="scientific">bioreactor metagenome</name>
    <dbReference type="NCBI Taxonomy" id="1076179"/>
    <lineage>
        <taxon>unclassified sequences</taxon>
        <taxon>metagenomes</taxon>
        <taxon>ecological metagenomes</taxon>
    </lineage>
</organism>
<gene>
    <name evidence="1" type="ORF">SDC9_140671</name>
</gene>
<dbReference type="AlphaFoldDB" id="A0A645DYX3"/>
<protein>
    <recommendedName>
        <fullName evidence="2">DUF3791 domain-containing protein</fullName>
    </recommendedName>
</protein>
<dbReference type="InterPro" id="IPR024269">
    <property type="entry name" value="DUF3791"/>
</dbReference>
<dbReference type="Pfam" id="PF12668">
    <property type="entry name" value="DUF3791"/>
    <property type="match status" value="1"/>
</dbReference>
<sequence>MVEFNNEEQIIEFIAFCIENFKVKHGMKGKAVANLFYESKALEFLKDAYEMLHTQSKDYIIEEIEVYLKNRGYKF</sequence>
<accession>A0A645DYX3</accession>
<evidence type="ECO:0008006" key="2">
    <source>
        <dbReference type="Google" id="ProtNLM"/>
    </source>
</evidence>